<reference evidence="3" key="1">
    <citation type="journal article" date="2019" name="Plant Biotechnol. J.">
        <title>Genome sequencing of the Australian wild diploid species Gossypium australe highlights disease resistance and delayed gland morphogenesis.</title>
        <authorList>
            <person name="Cai Y."/>
            <person name="Cai X."/>
            <person name="Wang Q."/>
            <person name="Wang P."/>
            <person name="Zhang Y."/>
            <person name="Cai C."/>
            <person name="Xu Y."/>
            <person name="Wang K."/>
            <person name="Zhou Z."/>
            <person name="Wang C."/>
            <person name="Geng S."/>
            <person name="Li B."/>
            <person name="Dong Q."/>
            <person name="Hou Y."/>
            <person name="Wang H."/>
            <person name="Ai P."/>
            <person name="Liu Z."/>
            <person name="Yi F."/>
            <person name="Sun M."/>
            <person name="An G."/>
            <person name="Cheng J."/>
            <person name="Zhang Y."/>
            <person name="Shi Q."/>
            <person name="Xie Y."/>
            <person name="Shi X."/>
            <person name="Chang Y."/>
            <person name="Huang F."/>
            <person name="Chen Y."/>
            <person name="Hong S."/>
            <person name="Mi L."/>
            <person name="Sun Q."/>
            <person name="Zhang L."/>
            <person name="Zhou B."/>
            <person name="Peng R."/>
            <person name="Zhang X."/>
            <person name="Liu F."/>
        </authorList>
    </citation>
    <scope>NUCLEOTIDE SEQUENCE [LARGE SCALE GENOMIC DNA]</scope>
    <source>
        <strain evidence="3">cv. PA1801</strain>
    </source>
</reference>
<feature type="region of interest" description="Disordered" evidence="1">
    <location>
        <begin position="29"/>
        <end position="54"/>
    </location>
</feature>
<dbReference type="EMBL" id="SMMG02000006">
    <property type="protein sequence ID" value="KAA3470676.1"/>
    <property type="molecule type" value="Genomic_DNA"/>
</dbReference>
<sequence>MRNLGEEHCKVVELRSGKILEPKKVMVEDELTEKEESQPKVEVPTTEKSKAEKSNEVNLELVDSEKLTHSFADSAPQKNKEVLIILGRPFLVMRRTLIDVQKGELTMRVQDDKVTLNVLEAMKFPNSKEECSVVEELETLVSMGNNSEEDPLENALESEPFEDEKGNQCLALMEANLRSYIQPPQFEPLELEVRESTQPKLSRTKVNLKEYQEEQLMDVLKKFKKAIGGTIVDIRDIISSFCMHKIILEEGGKGKIDR</sequence>
<evidence type="ECO:0000313" key="2">
    <source>
        <dbReference type="EMBL" id="KAA3470676.1"/>
    </source>
</evidence>
<accession>A0A5B6VNI2</accession>
<comment type="caution">
    <text evidence="2">The sequence shown here is derived from an EMBL/GenBank/DDBJ whole genome shotgun (WGS) entry which is preliminary data.</text>
</comment>
<dbReference type="AlphaFoldDB" id="A0A5B6VNI2"/>
<feature type="compositionally biased region" description="Basic and acidic residues" evidence="1">
    <location>
        <begin position="34"/>
        <end position="54"/>
    </location>
</feature>
<keyword evidence="3" id="KW-1185">Reference proteome</keyword>
<gene>
    <name evidence="2" type="ORF">EPI10_016365</name>
</gene>
<evidence type="ECO:0000313" key="3">
    <source>
        <dbReference type="Proteomes" id="UP000325315"/>
    </source>
</evidence>
<dbReference type="PANTHER" id="PTHR33067">
    <property type="entry name" value="RNA-DIRECTED DNA POLYMERASE-RELATED"/>
    <property type="match status" value="1"/>
</dbReference>
<name>A0A5B6VNI2_9ROSI</name>
<dbReference type="Proteomes" id="UP000325315">
    <property type="component" value="Unassembled WGS sequence"/>
</dbReference>
<organism evidence="2 3">
    <name type="scientific">Gossypium australe</name>
    <dbReference type="NCBI Taxonomy" id="47621"/>
    <lineage>
        <taxon>Eukaryota</taxon>
        <taxon>Viridiplantae</taxon>
        <taxon>Streptophyta</taxon>
        <taxon>Embryophyta</taxon>
        <taxon>Tracheophyta</taxon>
        <taxon>Spermatophyta</taxon>
        <taxon>Magnoliopsida</taxon>
        <taxon>eudicotyledons</taxon>
        <taxon>Gunneridae</taxon>
        <taxon>Pentapetalae</taxon>
        <taxon>rosids</taxon>
        <taxon>malvids</taxon>
        <taxon>Malvales</taxon>
        <taxon>Malvaceae</taxon>
        <taxon>Malvoideae</taxon>
        <taxon>Gossypium</taxon>
    </lineage>
</organism>
<protein>
    <submittedName>
        <fullName evidence="2">Transposon Ty3-I Gag-Pol polyprotein</fullName>
    </submittedName>
</protein>
<dbReference type="OrthoDB" id="1752182at2759"/>
<dbReference type="PANTHER" id="PTHR33067:SF39">
    <property type="entry name" value="TRANSCRIPTION FACTOR INTERACTOR AND REGULATOR CCHC(ZN) FAMILY"/>
    <property type="match status" value="1"/>
</dbReference>
<proteinExistence type="predicted"/>
<evidence type="ECO:0000256" key="1">
    <source>
        <dbReference type="SAM" id="MobiDB-lite"/>
    </source>
</evidence>